<proteinExistence type="inferred from homology"/>
<keyword evidence="13" id="KW-0282">Flagellum</keyword>
<sequence>MKNKVLRIILIIIVLLISVSSFTQTTPGLPDVTISIEGDATNSLTPTLEIILIITVISLAPGFLMLLTSFTRIVVVLGFLRQALGTRQAPPNQVLLALALFLTVMIMFPVFTNVYDNAIVPYNDGEIGYEEALNEGWNQFKEFMTSEIIAHKNQDDVFMLANYLEQPVEDINDTPFQILVPAFALSELEIAFKMGVLIYIPFILVDMVVASILLSMGMMMIPPVLISLPFKIMLFVIVNGWDLLIGSLIRSFRGV</sequence>
<evidence type="ECO:0000256" key="2">
    <source>
        <dbReference type="ARBA" id="ARBA00021714"/>
    </source>
</evidence>
<reference evidence="14 16" key="2">
    <citation type="submission" date="2019-04" db="EMBL/GenBank/DDBJ databases">
        <title>Draft genome sequence data and analysis of a Fermenting Bacterium, Geotoga petraea strain HO-Geo1, isolated from heavy-oil petroleum reservoir in Russia.</title>
        <authorList>
            <person name="Grouzdev D.S."/>
            <person name="Semenova E.M."/>
            <person name="Sokolova D.S."/>
            <person name="Tourova T.P."/>
            <person name="Poltaraus A.B."/>
            <person name="Nazina T.N."/>
        </authorList>
    </citation>
    <scope>NUCLEOTIDE SEQUENCE [LARGE SCALE GENOMIC DNA]</scope>
    <source>
        <strain evidence="14 16">HO-Geo1</strain>
    </source>
</reference>
<keyword evidence="3 12" id="KW-0813">Transport</keyword>
<dbReference type="GO" id="GO:0044781">
    <property type="term" value="P:bacterial-type flagellum organization"/>
    <property type="evidence" value="ECO:0007669"/>
    <property type="project" value="UniProtKB-UniRule"/>
</dbReference>
<comment type="subcellular location">
    <subcellularLocation>
        <location evidence="12">Cell membrane</location>
        <topology evidence="12">Multi-pass membrane protein</topology>
    </subcellularLocation>
    <subcellularLocation>
        <location evidence="12">Bacterial flagellum basal body</location>
    </subcellularLocation>
</comment>
<keyword evidence="15" id="KW-1185">Reference proteome</keyword>
<dbReference type="NCBIfam" id="TIGR01103">
    <property type="entry name" value="fliP"/>
    <property type="match status" value="1"/>
</dbReference>
<dbReference type="EMBL" id="FMYV01000002">
    <property type="protein sequence ID" value="SDC25343.1"/>
    <property type="molecule type" value="Genomic_DNA"/>
</dbReference>
<dbReference type="STRING" id="28234.SAMN04488588_0721"/>
<keyword evidence="10" id="KW-0975">Bacterial flagellum</keyword>
<keyword evidence="6 12" id="KW-1005">Bacterial flagellum biogenesis</keyword>
<evidence type="ECO:0000256" key="1">
    <source>
        <dbReference type="ARBA" id="ARBA00006257"/>
    </source>
</evidence>
<dbReference type="PRINTS" id="PR00951">
    <property type="entry name" value="FLGBIOSNFLIP"/>
</dbReference>
<dbReference type="PANTHER" id="PTHR30587">
    <property type="entry name" value="FLAGELLAR BIOSYNTHETIC PROTEIN FLIP"/>
    <property type="match status" value="1"/>
</dbReference>
<dbReference type="NCBIfam" id="NF009438">
    <property type="entry name" value="PRK12797.1"/>
    <property type="match status" value="1"/>
</dbReference>
<keyword evidence="13" id="KW-0966">Cell projection</keyword>
<dbReference type="Proteomes" id="UP000199322">
    <property type="component" value="Unassembled WGS sequence"/>
</dbReference>
<keyword evidence="4 12" id="KW-1003">Cell membrane</keyword>
<evidence type="ECO:0000256" key="3">
    <source>
        <dbReference type="ARBA" id="ARBA00022448"/>
    </source>
</evidence>
<dbReference type="OrthoDB" id="9805111at2"/>
<dbReference type="EMBL" id="SRME01000002">
    <property type="protein sequence ID" value="TGG88406.1"/>
    <property type="molecule type" value="Genomic_DNA"/>
</dbReference>
<evidence type="ECO:0000256" key="11">
    <source>
        <dbReference type="ARBA" id="ARBA00023225"/>
    </source>
</evidence>
<evidence type="ECO:0000256" key="6">
    <source>
        <dbReference type="ARBA" id="ARBA00022795"/>
    </source>
</evidence>
<dbReference type="GO" id="GO:0009425">
    <property type="term" value="C:bacterial-type flagellum basal body"/>
    <property type="evidence" value="ECO:0007669"/>
    <property type="project" value="UniProtKB-SubCell"/>
</dbReference>
<keyword evidence="13" id="KW-0969">Cilium</keyword>
<feature type="transmembrane region" description="Helical" evidence="12">
    <location>
        <begin position="47"/>
        <end position="80"/>
    </location>
</feature>
<dbReference type="RefSeq" id="WP_091402885.1">
    <property type="nucleotide sequence ID" value="NZ_FMYV01000002.1"/>
</dbReference>
<feature type="transmembrane region" description="Helical" evidence="12">
    <location>
        <begin position="196"/>
        <end position="216"/>
    </location>
</feature>
<keyword evidence="5 12" id="KW-0812">Transmembrane</keyword>
<feature type="transmembrane region" description="Helical" evidence="12">
    <location>
        <begin position="228"/>
        <end position="249"/>
    </location>
</feature>
<keyword evidence="7 12" id="KW-0653">Protein transport</keyword>
<feature type="transmembrane region" description="Helical" evidence="12">
    <location>
        <begin position="92"/>
        <end position="111"/>
    </location>
</feature>
<dbReference type="PANTHER" id="PTHR30587:SF0">
    <property type="entry name" value="FLAGELLAR BIOSYNTHETIC PROTEIN FLIP"/>
    <property type="match status" value="1"/>
</dbReference>
<comment type="function">
    <text evidence="12">Plays a role in the flagellum-specific transport system.</text>
</comment>
<keyword evidence="9 12" id="KW-0472">Membrane</keyword>
<dbReference type="PROSITE" id="PS01061">
    <property type="entry name" value="FLIP_2"/>
    <property type="match status" value="1"/>
</dbReference>
<dbReference type="InterPro" id="IPR005838">
    <property type="entry name" value="T3SS_IM_P"/>
</dbReference>
<organism evidence="13 15">
    <name type="scientific">Geotoga petraea</name>
    <dbReference type="NCBI Taxonomy" id="28234"/>
    <lineage>
        <taxon>Bacteria</taxon>
        <taxon>Thermotogati</taxon>
        <taxon>Thermotogota</taxon>
        <taxon>Thermotogae</taxon>
        <taxon>Petrotogales</taxon>
        <taxon>Petrotogaceae</taxon>
        <taxon>Geotoga</taxon>
    </lineage>
</organism>
<dbReference type="Pfam" id="PF00813">
    <property type="entry name" value="FliP"/>
    <property type="match status" value="1"/>
</dbReference>
<dbReference type="PRINTS" id="PR01302">
    <property type="entry name" value="TYPE3IMPPROT"/>
</dbReference>
<evidence type="ECO:0000256" key="10">
    <source>
        <dbReference type="ARBA" id="ARBA00023143"/>
    </source>
</evidence>
<evidence type="ECO:0000313" key="14">
    <source>
        <dbReference type="EMBL" id="TGG88406.1"/>
    </source>
</evidence>
<dbReference type="InterPro" id="IPR005837">
    <property type="entry name" value="FliP"/>
</dbReference>
<evidence type="ECO:0000313" key="16">
    <source>
        <dbReference type="Proteomes" id="UP000297288"/>
    </source>
</evidence>
<evidence type="ECO:0000313" key="13">
    <source>
        <dbReference type="EMBL" id="SDC25343.1"/>
    </source>
</evidence>
<evidence type="ECO:0000256" key="5">
    <source>
        <dbReference type="ARBA" id="ARBA00022692"/>
    </source>
</evidence>
<dbReference type="AlphaFoldDB" id="A0A1G6K331"/>
<keyword evidence="11 12" id="KW-1006">Bacterial flagellum protein export</keyword>
<protein>
    <recommendedName>
        <fullName evidence="2 12">Flagellar biosynthetic protein FliP</fullName>
    </recommendedName>
</protein>
<evidence type="ECO:0000256" key="9">
    <source>
        <dbReference type="ARBA" id="ARBA00023136"/>
    </source>
</evidence>
<dbReference type="Proteomes" id="UP000297288">
    <property type="component" value="Unassembled WGS sequence"/>
</dbReference>
<dbReference type="GO" id="GO:0005886">
    <property type="term" value="C:plasma membrane"/>
    <property type="evidence" value="ECO:0007669"/>
    <property type="project" value="UniProtKB-SubCell"/>
</dbReference>
<name>A0A1G6K331_9BACT</name>
<comment type="similarity">
    <text evidence="1 12">Belongs to the FliP/MopC/SpaP family.</text>
</comment>
<gene>
    <name evidence="12 14" type="primary">fliP</name>
    <name evidence="14" type="ORF">E4650_05015</name>
    <name evidence="13" type="ORF">SAMN04488588_0721</name>
</gene>
<evidence type="ECO:0000256" key="8">
    <source>
        <dbReference type="ARBA" id="ARBA00022989"/>
    </source>
</evidence>
<reference evidence="13 15" key="1">
    <citation type="submission" date="2016-10" db="EMBL/GenBank/DDBJ databases">
        <authorList>
            <person name="de Groot N.N."/>
        </authorList>
    </citation>
    <scope>NUCLEOTIDE SEQUENCE [LARGE SCALE GENOMIC DNA]</scope>
    <source>
        <strain evidence="13 15">WG14</strain>
    </source>
</reference>
<evidence type="ECO:0000256" key="12">
    <source>
        <dbReference type="RuleBase" id="RU362069"/>
    </source>
</evidence>
<dbReference type="GO" id="GO:0009306">
    <property type="term" value="P:protein secretion"/>
    <property type="evidence" value="ECO:0007669"/>
    <property type="project" value="UniProtKB-UniRule"/>
</dbReference>
<keyword evidence="8 12" id="KW-1133">Transmembrane helix</keyword>
<evidence type="ECO:0000313" key="15">
    <source>
        <dbReference type="Proteomes" id="UP000199322"/>
    </source>
</evidence>
<evidence type="ECO:0000256" key="4">
    <source>
        <dbReference type="ARBA" id="ARBA00022475"/>
    </source>
</evidence>
<evidence type="ECO:0000256" key="7">
    <source>
        <dbReference type="ARBA" id="ARBA00022927"/>
    </source>
</evidence>
<accession>A0A1G6K331</accession>